<gene>
    <name evidence="2" type="ORF">GWK47_047354</name>
</gene>
<dbReference type="OrthoDB" id="10603003at2759"/>
<comment type="caution">
    <text evidence="2">The sequence shown here is derived from an EMBL/GenBank/DDBJ whole genome shotgun (WGS) entry which is preliminary data.</text>
</comment>
<reference evidence="2" key="1">
    <citation type="submission" date="2020-07" db="EMBL/GenBank/DDBJ databases">
        <title>The High-quality genome of the commercially important snow crab, Chionoecetes opilio.</title>
        <authorList>
            <person name="Jeong J.-H."/>
            <person name="Ryu S."/>
        </authorList>
    </citation>
    <scope>NUCLEOTIDE SEQUENCE</scope>
    <source>
        <strain evidence="2">MADBK_172401_WGS</strain>
        <tissue evidence="2">Digestive gland</tissue>
    </source>
</reference>
<dbReference type="AlphaFoldDB" id="A0A8J4YB94"/>
<feature type="compositionally biased region" description="Basic and acidic residues" evidence="1">
    <location>
        <begin position="95"/>
        <end position="114"/>
    </location>
</feature>
<organism evidence="2 3">
    <name type="scientific">Chionoecetes opilio</name>
    <name type="common">Atlantic snow crab</name>
    <name type="synonym">Cancer opilio</name>
    <dbReference type="NCBI Taxonomy" id="41210"/>
    <lineage>
        <taxon>Eukaryota</taxon>
        <taxon>Metazoa</taxon>
        <taxon>Ecdysozoa</taxon>
        <taxon>Arthropoda</taxon>
        <taxon>Crustacea</taxon>
        <taxon>Multicrustacea</taxon>
        <taxon>Malacostraca</taxon>
        <taxon>Eumalacostraca</taxon>
        <taxon>Eucarida</taxon>
        <taxon>Decapoda</taxon>
        <taxon>Pleocyemata</taxon>
        <taxon>Brachyura</taxon>
        <taxon>Eubrachyura</taxon>
        <taxon>Majoidea</taxon>
        <taxon>Majidae</taxon>
        <taxon>Chionoecetes</taxon>
    </lineage>
</organism>
<evidence type="ECO:0000313" key="3">
    <source>
        <dbReference type="Proteomes" id="UP000770661"/>
    </source>
</evidence>
<proteinExistence type="predicted"/>
<sequence length="250" mass="26295">MSVKKVSSVTFATFGSHMKENCKSGGLSVCSPKPSKLPLPCGVASPASVRKRMQEYSQSLASRGTSYVPYRGAVKPLKSREALKTLAKRKHKVKSSKEIREGQKRSSKEFDSTRDLNSRWLTEASISSGSGGQGQTEAMQVACECRVPQAEAGESDIQDAGLFPYPRLGGRVTAVLAHGGDAEGIAECVIPGGAADPGIRRLAAESGRGKGVVFTSVKAILAAESATSLPGIPASEGTHWKAISHPSLVR</sequence>
<dbReference type="EMBL" id="JACEEZ010011972">
    <property type="protein sequence ID" value="KAG0720989.1"/>
    <property type="molecule type" value="Genomic_DNA"/>
</dbReference>
<keyword evidence="3" id="KW-1185">Reference proteome</keyword>
<evidence type="ECO:0000313" key="2">
    <source>
        <dbReference type="EMBL" id="KAG0720989.1"/>
    </source>
</evidence>
<name>A0A8J4YB94_CHIOP</name>
<accession>A0A8J4YB94</accession>
<evidence type="ECO:0000256" key="1">
    <source>
        <dbReference type="SAM" id="MobiDB-lite"/>
    </source>
</evidence>
<dbReference type="Proteomes" id="UP000770661">
    <property type="component" value="Unassembled WGS sequence"/>
</dbReference>
<feature type="region of interest" description="Disordered" evidence="1">
    <location>
        <begin position="89"/>
        <end position="114"/>
    </location>
</feature>
<protein>
    <submittedName>
        <fullName evidence="2">Uncharacterized protein</fullName>
    </submittedName>
</protein>